<dbReference type="SUPFAM" id="SSF52540">
    <property type="entry name" value="P-loop containing nucleoside triphosphate hydrolases"/>
    <property type="match status" value="1"/>
</dbReference>
<evidence type="ECO:0000256" key="7">
    <source>
        <dbReference type="ARBA" id="ARBA00022840"/>
    </source>
</evidence>
<dbReference type="Gene3D" id="3.40.50.300">
    <property type="entry name" value="P-loop containing nucleotide triphosphate hydrolases"/>
    <property type="match status" value="1"/>
</dbReference>
<keyword evidence="8 11" id="KW-0243">Dynein</keyword>
<dbReference type="InterPro" id="IPR008467">
    <property type="entry name" value="Dynein1_light_intermed_chain"/>
</dbReference>
<dbReference type="OrthoDB" id="27603at2759"/>
<dbReference type="Proteomes" id="UP000678499">
    <property type="component" value="Unassembled WGS sequence"/>
</dbReference>
<feature type="compositionally biased region" description="Low complexity" evidence="12">
    <location>
        <begin position="396"/>
        <end position="413"/>
    </location>
</feature>
<evidence type="ECO:0000313" key="14">
    <source>
        <dbReference type="Proteomes" id="UP000678499"/>
    </source>
</evidence>
<dbReference type="Pfam" id="PF05783">
    <property type="entry name" value="DLIC"/>
    <property type="match status" value="2"/>
</dbReference>
<evidence type="ECO:0000256" key="4">
    <source>
        <dbReference type="ARBA" id="ARBA00022490"/>
    </source>
</evidence>
<dbReference type="EMBL" id="OA884774">
    <property type="protein sequence ID" value="CAD7281271.1"/>
    <property type="molecule type" value="Genomic_DNA"/>
</dbReference>
<evidence type="ECO:0000256" key="10">
    <source>
        <dbReference type="ARBA" id="ARBA00023212"/>
    </source>
</evidence>
<name>A0A7R9GG79_9CRUS</name>
<evidence type="ECO:0000256" key="2">
    <source>
        <dbReference type="ARBA" id="ARBA00006831"/>
    </source>
</evidence>
<evidence type="ECO:0000256" key="1">
    <source>
        <dbReference type="ARBA" id="ARBA00004245"/>
    </source>
</evidence>
<sequence>MFRGIDGLPPRPGETTFVGEDANSNVWSAILKNVKSQDSAALPSDRNVVVLGDNESGKTTLIAKLQGNEDPRKGSGLEYAFIDVRDEYRDDQTRLNVWILDGEAHYEHLLEFALTEKSVENTMNMGSSMNASMMNKSTILEEVAVTIDGDGSKDDDGDNAADEPLPEGVLARNLGLDLIVVVTKTDYMTHLEKEDYREEHFDFIQQAVRKFCLQYGAALFYTSVKDDKNCDLLYKYLVHRIYGLQFRTPALVVEKDAIFIPSGWDNMKKIAILYENMQAMNPEDYYTDVIAKPATRKIGGSQRDVEVSAEDDQGFLSKHQQAGNVPGAAVTSSTNGPGPTTKPADSRTPMAIQKTGGDRRSSGSVQSTPKKLESGSASMTSEGVLANFFNSLLSKKPPTPSSAGGASTSPATSLRLQDKISTRTDAAAELDRLAAQNKRSLPNIDSPSGPSSSDC</sequence>
<gene>
    <name evidence="13" type="ORF">NMOB1V02_LOCUS8919</name>
</gene>
<dbReference type="GO" id="GO:0045504">
    <property type="term" value="F:dynein heavy chain binding"/>
    <property type="evidence" value="ECO:0007669"/>
    <property type="project" value="TreeGrafter"/>
</dbReference>
<evidence type="ECO:0000256" key="9">
    <source>
        <dbReference type="ARBA" id="ARBA00023175"/>
    </source>
</evidence>
<dbReference type="PANTHER" id="PTHR12688">
    <property type="entry name" value="DYNEIN LIGHT INTERMEDIATE CHAIN"/>
    <property type="match status" value="1"/>
</dbReference>
<reference evidence="13" key="1">
    <citation type="submission" date="2020-11" db="EMBL/GenBank/DDBJ databases">
        <authorList>
            <person name="Tran Van P."/>
        </authorList>
    </citation>
    <scope>NUCLEOTIDE SEQUENCE</scope>
</reference>
<feature type="region of interest" description="Disordered" evidence="12">
    <location>
        <begin position="434"/>
        <end position="455"/>
    </location>
</feature>
<comment type="similarity">
    <text evidence="2 11">Belongs to the dynein light intermediate chain family.</text>
</comment>
<accession>A0A7R9GG79</accession>
<evidence type="ECO:0000256" key="12">
    <source>
        <dbReference type="SAM" id="MobiDB-lite"/>
    </source>
</evidence>
<feature type="region of interest" description="Disordered" evidence="12">
    <location>
        <begin position="321"/>
        <end position="379"/>
    </location>
</feature>
<comment type="function">
    <text evidence="11">Acts as one of several non-catalytic accessory components of the cytoplasmic dynein 1 complex that are thought to be involved in linking dynein to cargos and to adapter proteins that regulate dynein function. Cytoplasmic dynein 1 acts as a motor for the intracellular retrograde motility of vesicles and organelles along microtubules. May play a role in binding dynein to membranous organelles or chromosomes.</text>
</comment>
<dbReference type="InterPro" id="IPR022780">
    <property type="entry name" value="Dynein_light_int_chain"/>
</dbReference>
<comment type="subunit">
    <text evidence="11">Homodimer. The cytoplasmic dynein 1 complex consists of two catalytic heavy chains (HCs) and a number of non-catalytic subunits presented by intermediate chains (ICs).</text>
</comment>
<evidence type="ECO:0000256" key="5">
    <source>
        <dbReference type="ARBA" id="ARBA00022701"/>
    </source>
</evidence>
<keyword evidence="7 11" id="KW-0067">ATP-binding</keyword>
<dbReference type="AlphaFoldDB" id="A0A7R9GG79"/>
<proteinExistence type="inferred from homology"/>
<keyword evidence="6 11" id="KW-0547">Nucleotide-binding</keyword>
<organism evidence="13">
    <name type="scientific">Notodromas monacha</name>
    <dbReference type="NCBI Taxonomy" id="399045"/>
    <lineage>
        <taxon>Eukaryota</taxon>
        <taxon>Metazoa</taxon>
        <taxon>Ecdysozoa</taxon>
        <taxon>Arthropoda</taxon>
        <taxon>Crustacea</taxon>
        <taxon>Oligostraca</taxon>
        <taxon>Ostracoda</taxon>
        <taxon>Podocopa</taxon>
        <taxon>Podocopida</taxon>
        <taxon>Cypridocopina</taxon>
        <taxon>Cypridoidea</taxon>
        <taxon>Cyprididae</taxon>
        <taxon>Notodromas</taxon>
    </lineage>
</organism>
<dbReference type="GO" id="GO:0007018">
    <property type="term" value="P:microtubule-based movement"/>
    <property type="evidence" value="ECO:0007669"/>
    <property type="project" value="InterPro"/>
</dbReference>
<evidence type="ECO:0000256" key="8">
    <source>
        <dbReference type="ARBA" id="ARBA00023017"/>
    </source>
</evidence>
<evidence type="ECO:0000313" key="13">
    <source>
        <dbReference type="EMBL" id="CAD7281271.1"/>
    </source>
</evidence>
<feature type="compositionally biased region" description="Polar residues" evidence="12">
    <location>
        <begin position="362"/>
        <end position="379"/>
    </location>
</feature>
<dbReference type="InterPro" id="IPR027417">
    <property type="entry name" value="P-loop_NTPase"/>
</dbReference>
<protein>
    <recommendedName>
        <fullName evidence="11">Dynein light intermediate chain</fullName>
    </recommendedName>
</protein>
<dbReference type="EMBL" id="CAJPEX010002737">
    <property type="protein sequence ID" value="CAG0921423.1"/>
    <property type="molecule type" value="Genomic_DNA"/>
</dbReference>
<dbReference type="GO" id="GO:0005524">
    <property type="term" value="F:ATP binding"/>
    <property type="evidence" value="ECO:0007669"/>
    <property type="project" value="UniProtKB-KW"/>
</dbReference>
<dbReference type="GO" id="GO:0000226">
    <property type="term" value="P:microtubule cytoskeleton organization"/>
    <property type="evidence" value="ECO:0007669"/>
    <property type="project" value="TreeGrafter"/>
</dbReference>
<feature type="compositionally biased region" description="Polar residues" evidence="12">
    <location>
        <begin position="437"/>
        <end position="455"/>
    </location>
</feature>
<dbReference type="GO" id="GO:0005868">
    <property type="term" value="C:cytoplasmic dynein complex"/>
    <property type="evidence" value="ECO:0007669"/>
    <property type="project" value="UniProtKB-UniRule"/>
</dbReference>
<comment type="subcellular location">
    <subcellularLocation>
        <location evidence="1 11">Cytoplasm</location>
        <location evidence="1 11">Cytoskeleton</location>
    </subcellularLocation>
</comment>
<evidence type="ECO:0000256" key="3">
    <source>
        <dbReference type="ARBA" id="ARBA00022448"/>
    </source>
</evidence>
<keyword evidence="4 11" id="KW-0963">Cytoplasm</keyword>
<evidence type="ECO:0000256" key="6">
    <source>
        <dbReference type="ARBA" id="ARBA00022741"/>
    </source>
</evidence>
<dbReference type="GO" id="GO:0005813">
    <property type="term" value="C:centrosome"/>
    <property type="evidence" value="ECO:0007669"/>
    <property type="project" value="TreeGrafter"/>
</dbReference>
<evidence type="ECO:0000256" key="11">
    <source>
        <dbReference type="RuleBase" id="RU366047"/>
    </source>
</evidence>
<dbReference type="PANTHER" id="PTHR12688:SF0">
    <property type="entry name" value="DYNEIN LIGHT INTERMEDIATE CHAIN"/>
    <property type="match status" value="1"/>
</dbReference>
<keyword evidence="14" id="KW-1185">Reference proteome</keyword>
<feature type="region of interest" description="Disordered" evidence="12">
    <location>
        <begin position="396"/>
        <end position="417"/>
    </location>
</feature>
<dbReference type="GO" id="GO:0005874">
    <property type="term" value="C:microtubule"/>
    <property type="evidence" value="ECO:0007669"/>
    <property type="project" value="UniProtKB-KW"/>
</dbReference>
<keyword evidence="9 11" id="KW-0505">Motor protein</keyword>
<keyword evidence="5 11" id="KW-0493">Microtubule</keyword>
<keyword evidence="3 11" id="KW-0813">Transport</keyword>
<keyword evidence="10 11" id="KW-0206">Cytoskeleton</keyword>